<keyword evidence="2 8" id="KW-0812">Transmembrane</keyword>
<evidence type="ECO:0000313" key="11">
    <source>
        <dbReference type="EMBL" id="WAR21813.1"/>
    </source>
</evidence>
<dbReference type="Proteomes" id="UP001164746">
    <property type="component" value="Chromosome 12"/>
</dbReference>
<dbReference type="PANTHER" id="PTHR24238:SF47">
    <property type="entry name" value="ECDYSTEROIDS_DOPAMINE RECEPTOR-RELATED"/>
    <property type="match status" value="1"/>
</dbReference>
<sequence length="513" mass="57760">MHNLTLNISTFSLGDDHKPRTNTFKPNIIPFCLRAPSVTQTHGAAPASESDLRLYGTAGLIKKRRVSSPKPQTQLEMNASTEFPADHEPLVETLAELNLRFANALLPLAAILALFCLLGIIGNTIVIVVFSFSPEYRGTNFKTFVICLGITDLLSCVTLMPAEIIKTRNYFWFPSPVTCKVKCFFNVFAMTSAALVLLVICIDRYRKVCQPLKKQIWPGLAVKILVAVLTFSFMVSLPAPVMCGIQQSNKTNIYGTNTTVFVCSAEEQYQRHTGRFVYKFGMSALLVIVSIAFIVMYVFIIKTVVRHWGRGPGESVRFEVRETRSPEVSEAERISPDNQDDVFKANPVEYPGKDTNRVSIKITDKRAVSRKESDLSNSSSANKTRVEAKCSIASSNLSYKYRYKAFRSFSSSSSASRRRSSSGMSGKIPYKTLIWFILTLIFLVTFCINAGLSFLSTREHLFEPVSILWFQIFLRLYFINNIINPVIYAALDKRFKSSSKYLFQKMKSKICKC</sequence>
<evidence type="ECO:0000256" key="1">
    <source>
        <dbReference type="ARBA" id="ARBA00004141"/>
    </source>
</evidence>
<feature type="transmembrane region" description="Helical" evidence="9">
    <location>
        <begin position="104"/>
        <end position="132"/>
    </location>
</feature>
<keyword evidence="12" id="KW-1185">Reference proteome</keyword>
<dbReference type="Pfam" id="PF00001">
    <property type="entry name" value="7tm_1"/>
    <property type="match status" value="1"/>
</dbReference>
<reference evidence="11" key="1">
    <citation type="submission" date="2022-11" db="EMBL/GenBank/DDBJ databases">
        <title>Centuries of genome instability and evolution in soft-shell clam transmissible cancer (bioRxiv).</title>
        <authorList>
            <person name="Hart S.F.M."/>
            <person name="Yonemitsu M.A."/>
            <person name="Giersch R.M."/>
            <person name="Beal B.F."/>
            <person name="Arriagada G."/>
            <person name="Davis B.W."/>
            <person name="Ostrander E.A."/>
            <person name="Goff S.P."/>
            <person name="Metzger M.J."/>
        </authorList>
    </citation>
    <scope>NUCLEOTIDE SEQUENCE</scope>
    <source>
        <strain evidence="11">MELC-2E11</strain>
        <tissue evidence="11">Siphon/mantle</tissue>
    </source>
</reference>
<dbReference type="PRINTS" id="PR00237">
    <property type="entry name" value="GPCRRHODOPSN"/>
</dbReference>
<feature type="transmembrane region" description="Helical" evidence="9">
    <location>
        <begin position="467"/>
        <end position="491"/>
    </location>
</feature>
<organism evidence="11 12">
    <name type="scientific">Mya arenaria</name>
    <name type="common">Soft-shell clam</name>
    <dbReference type="NCBI Taxonomy" id="6604"/>
    <lineage>
        <taxon>Eukaryota</taxon>
        <taxon>Metazoa</taxon>
        <taxon>Spiralia</taxon>
        <taxon>Lophotrochozoa</taxon>
        <taxon>Mollusca</taxon>
        <taxon>Bivalvia</taxon>
        <taxon>Autobranchia</taxon>
        <taxon>Heteroconchia</taxon>
        <taxon>Euheterodonta</taxon>
        <taxon>Imparidentia</taxon>
        <taxon>Neoheterodontei</taxon>
        <taxon>Myida</taxon>
        <taxon>Myoidea</taxon>
        <taxon>Myidae</taxon>
        <taxon>Mya</taxon>
    </lineage>
</organism>
<gene>
    <name evidence="11" type="ORF">MAR_015787</name>
</gene>
<keyword evidence="3 9" id="KW-1133">Transmembrane helix</keyword>
<dbReference type="Gene3D" id="1.20.1070.10">
    <property type="entry name" value="Rhodopsin 7-helix transmembrane proteins"/>
    <property type="match status" value="1"/>
</dbReference>
<evidence type="ECO:0000256" key="9">
    <source>
        <dbReference type="SAM" id="Phobius"/>
    </source>
</evidence>
<feature type="domain" description="G-protein coupled receptors family 1 profile" evidence="10">
    <location>
        <begin position="122"/>
        <end position="488"/>
    </location>
</feature>
<feature type="transmembrane region" description="Helical" evidence="9">
    <location>
        <begin position="184"/>
        <end position="205"/>
    </location>
</feature>
<evidence type="ECO:0000256" key="3">
    <source>
        <dbReference type="ARBA" id="ARBA00022989"/>
    </source>
</evidence>
<feature type="transmembrane region" description="Helical" evidence="9">
    <location>
        <begin position="217"/>
        <end position="237"/>
    </location>
</feature>
<evidence type="ECO:0000256" key="7">
    <source>
        <dbReference type="ARBA" id="ARBA00023224"/>
    </source>
</evidence>
<feature type="transmembrane region" description="Helical" evidence="9">
    <location>
        <begin position="433"/>
        <end position="455"/>
    </location>
</feature>
<accession>A0ABY7FI05</accession>
<keyword evidence="7 8" id="KW-0807">Transducer</keyword>
<keyword evidence="4 8" id="KW-0297">G-protein coupled receptor</keyword>
<evidence type="ECO:0000256" key="8">
    <source>
        <dbReference type="RuleBase" id="RU000688"/>
    </source>
</evidence>
<dbReference type="PANTHER" id="PTHR24238">
    <property type="entry name" value="G-PROTEIN COUPLED RECEPTOR"/>
    <property type="match status" value="1"/>
</dbReference>
<protein>
    <submittedName>
        <fullName evidence="11">CCKAR-like protein</fullName>
    </submittedName>
</protein>
<keyword evidence="5 9" id="KW-0472">Membrane</keyword>
<keyword evidence="6 8" id="KW-0675">Receptor</keyword>
<evidence type="ECO:0000256" key="2">
    <source>
        <dbReference type="ARBA" id="ARBA00022692"/>
    </source>
</evidence>
<dbReference type="EMBL" id="CP111023">
    <property type="protein sequence ID" value="WAR21813.1"/>
    <property type="molecule type" value="Genomic_DNA"/>
</dbReference>
<feature type="transmembrane region" description="Helical" evidence="9">
    <location>
        <begin position="276"/>
        <end position="300"/>
    </location>
</feature>
<dbReference type="InterPro" id="IPR017452">
    <property type="entry name" value="GPCR_Rhodpsn_7TM"/>
</dbReference>
<evidence type="ECO:0000256" key="5">
    <source>
        <dbReference type="ARBA" id="ARBA00023136"/>
    </source>
</evidence>
<comment type="subcellular location">
    <subcellularLocation>
        <location evidence="1">Membrane</location>
        <topology evidence="1">Multi-pass membrane protein</topology>
    </subcellularLocation>
</comment>
<dbReference type="SUPFAM" id="SSF81321">
    <property type="entry name" value="Family A G protein-coupled receptor-like"/>
    <property type="match status" value="1"/>
</dbReference>
<feature type="transmembrane region" description="Helical" evidence="9">
    <location>
        <begin position="144"/>
        <end position="164"/>
    </location>
</feature>
<proteinExistence type="inferred from homology"/>
<evidence type="ECO:0000256" key="4">
    <source>
        <dbReference type="ARBA" id="ARBA00023040"/>
    </source>
</evidence>
<name>A0ABY7FI05_MYAAR</name>
<comment type="similarity">
    <text evidence="8">Belongs to the G-protein coupled receptor 1 family.</text>
</comment>
<evidence type="ECO:0000313" key="12">
    <source>
        <dbReference type="Proteomes" id="UP001164746"/>
    </source>
</evidence>
<dbReference type="PROSITE" id="PS50262">
    <property type="entry name" value="G_PROTEIN_RECEP_F1_2"/>
    <property type="match status" value="1"/>
</dbReference>
<evidence type="ECO:0000259" key="10">
    <source>
        <dbReference type="PROSITE" id="PS50262"/>
    </source>
</evidence>
<evidence type="ECO:0000256" key="6">
    <source>
        <dbReference type="ARBA" id="ARBA00023170"/>
    </source>
</evidence>
<dbReference type="CDD" id="cd00637">
    <property type="entry name" value="7tm_classA_rhodopsin-like"/>
    <property type="match status" value="1"/>
</dbReference>
<dbReference type="PROSITE" id="PS00237">
    <property type="entry name" value="G_PROTEIN_RECEP_F1_1"/>
    <property type="match status" value="1"/>
</dbReference>
<dbReference type="InterPro" id="IPR000276">
    <property type="entry name" value="GPCR_Rhodpsn"/>
</dbReference>